<evidence type="ECO:0000256" key="3">
    <source>
        <dbReference type="ARBA" id="ARBA00022989"/>
    </source>
</evidence>
<feature type="domain" description="G-protein coupled receptors family 1 profile" evidence="9">
    <location>
        <begin position="33"/>
        <end position="351"/>
    </location>
</feature>
<feature type="transmembrane region" description="Helical" evidence="8">
    <location>
        <begin position="183"/>
        <end position="205"/>
    </location>
</feature>
<feature type="transmembrane region" description="Helical" evidence="8">
    <location>
        <begin position="320"/>
        <end position="341"/>
    </location>
</feature>
<accession>A0A8W8ML90</accession>
<evidence type="ECO:0000256" key="7">
    <source>
        <dbReference type="ARBA" id="ARBA00023224"/>
    </source>
</evidence>
<keyword evidence="7" id="KW-0807">Transducer</keyword>
<evidence type="ECO:0000256" key="2">
    <source>
        <dbReference type="ARBA" id="ARBA00022692"/>
    </source>
</evidence>
<keyword evidence="11" id="KW-1185">Reference proteome</keyword>
<dbReference type="AlphaFoldDB" id="A0A8W8ML90"/>
<feature type="transmembrane region" description="Helical" evidence="8">
    <location>
        <begin position="92"/>
        <end position="112"/>
    </location>
</feature>
<comment type="subcellular location">
    <subcellularLocation>
        <location evidence="1">Membrane</location>
        <topology evidence="1">Multi-pass membrane protein</topology>
    </subcellularLocation>
</comment>
<evidence type="ECO:0000256" key="6">
    <source>
        <dbReference type="ARBA" id="ARBA00023170"/>
    </source>
</evidence>
<dbReference type="Gene3D" id="1.20.1070.10">
    <property type="entry name" value="Rhodopsin 7-helix transmembrane proteins"/>
    <property type="match status" value="1"/>
</dbReference>
<dbReference type="Proteomes" id="UP000005408">
    <property type="component" value="Unassembled WGS sequence"/>
</dbReference>
<dbReference type="PROSITE" id="PS50262">
    <property type="entry name" value="G_PROTEIN_RECEP_F1_2"/>
    <property type="match status" value="1"/>
</dbReference>
<keyword evidence="6" id="KW-0675">Receptor</keyword>
<keyword evidence="2 8" id="KW-0812">Transmembrane</keyword>
<evidence type="ECO:0000256" key="4">
    <source>
        <dbReference type="ARBA" id="ARBA00023040"/>
    </source>
</evidence>
<feature type="transmembrane region" description="Helical" evidence="8">
    <location>
        <begin position="53"/>
        <end position="72"/>
    </location>
</feature>
<keyword evidence="5 8" id="KW-0472">Membrane</keyword>
<dbReference type="Pfam" id="PF00001">
    <property type="entry name" value="7tm_1"/>
    <property type="match status" value="1"/>
</dbReference>
<dbReference type="PANTHER" id="PTHR24240">
    <property type="entry name" value="OPSIN"/>
    <property type="match status" value="1"/>
</dbReference>
<sequence length="385" mass="43205">MENVTRILNERYAGVVLPNTVLLALGMTVGAVGNVAVITLYASKIQDKKGDRYFIPVLAFIDCLGCAANGAFYTIDNLYLFLFPSDALCRVLIFLLTFASGFSAHVLLVIALQRYLLICRPFGQQLTLYWRRVSLGIITVVCLGYASPLLGIGGVRHSNSTFLNRTFPSHECVLSVEKSAGTVLYFGLIALISVANILITVALYVPITRAIYRTFSFRKRTLSYTSRDRRMSDSRTTQISHIEIQESPKHETSDIANNGKQTVSPKRAAKVHQKTRTCESKKDKVKATINLMFLIIILVYILSYIPTLAILIATYTLSDFTYLELSTAGINLWLFCARFLLLNHVPNNLIILRDLLLHSKTALENFTDLCPEKIYWPDPENKTMN</sequence>
<feature type="transmembrane region" description="Helical" evidence="8">
    <location>
        <begin position="20"/>
        <end position="41"/>
    </location>
</feature>
<evidence type="ECO:0000313" key="11">
    <source>
        <dbReference type="Proteomes" id="UP000005408"/>
    </source>
</evidence>
<evidence type="ECO:0000256" key="8">
    <source>
        <dbReference type="SAM" id="Phobius"/>
    </source>
</evidence>
<evidence type="ECO:0000256" key="5">
    <source>
        <dbReference type="ARBA" id="ARBA00023136"/>
    </source>
</evidence>
<feature type="transmembrane region" description="Helical" evidence="8">
    <location>
        <begin position="291"/>
        <end position="314"/>
    </location>
</feature>
<organism evidence="10 11">
    <name type="scientific">Magallana gigas</name>
    <name type="common">Pacific oyster</name>
    <name type="synonym">Crassostrea gigas</name>
    <dbReference type="NCBI Taxonomy" id="29159"/>
    <lineage>
        <taxon>Eukaryota</taxon>
        <taxon>Metazoa</taxon>
        <taxon>Spiralia</taxon>
        <taxon>Lophotrochozoa</taxon>
        <taxon>Mollusca</taxon>
        <taxon>Bivalvia</taxon>
        <taxon>Autobranchia</taxon>
        <taxon>Pteriomorphia</taxon>
        <taxon>Ostreida</taxon>
        <taxon>Ostreoidea</taxon>
        <taxon>Ostreidae</taxon>
        <taxon>Magallana</taxon>
    </lineage>
</organism>
<feature type="transmembrane region" description="Helical" evidence="8">
    <location>
        <begin position="133"/>
        <end position="155"/>
    </location>
</feature>
<evidence type="ECO:0000259" key="9">
    <source>
        <dbReference type="PROSITE" id="PS50262"/>
    </source>
</evidence>
<keyword evidence="4" id="KW-0297">G-protein coupled receptor</keyword>
<dbReference type="InterPro" id="IPR000276">
    <property type="entry name" value="GPCR_Rhodpsn"/>
</dbReference>
<protein>
    <recommendedName>
        <fullName evidence="9">G-protein coupled receptors family 1 profile domain-containing protein</fullName>
    </recommendedName>
</protein>
<dbReference type="CDD" id="cd00637">
    <property type="entry name" value="7tm_classA_rhodopsin-like"/>
    <property type="match status" value="1"/>
</dbReference>
<proteinExistence type="predicted"/>
<dbReference type="EnsemblMetazoa" id="G3381.6">
    <property type="protein sequence ID" value="G3381.6:cds"/>
    <property type="gene ID" value="G3381"/>
</dbReference>
<dbReference type="SUPFAM" id="SSF81321">
    <property type="entry name" value="Family A G protein-coupled receptor-like"/>
    <property type="match status" value="1"/>
</dbReference>
<evidence type="ECO:0000313" key="10">
    <source>
        <dbReference type="EnsemblMetazoa" id="G3381.6:cds"/>
    </source>
</evidence>
<dbReference type="InterPro" id="IPR017452">
    <property type="entry name" value="GPCR_Rhodpsn_7TM"/>
</dbReference>
<keyword evidence="3 8" id="KW-1133">Transmembrane helix</keyword>
<dbReference type="GO" id="GO:0004930">
    <property type="term" value="F:G protein-coupled receptor activity"/>
    <property type="evidence" value="ECO:0007669"/>
    <property type="project" value="UniProtKB-KW"/>
</dbReference>
<evidence type="ECO:0000256" key="1">
    <source>
        <dbReference type="ARBA" id="ARBA00004141"/>
    </source>
</evidence>
<name>A0A8W8ML90_MAGGI</name>
<dbReference type="InterPro" id="IPR050125">
    <property type="entry name" value="GPCR_opsins"/>
</dbReference>
<dbReference type="GO" id="GO:0016020">
    <property type="term" value="C:membrane"/>
    <property type="evidence" value="ECO:0007669"/>
    <property type="project" value="UniProtKB-SubCell"/>
</dbReference>
<reference evidence="10" key="1">
    <citation type="submission" date="2022-08" db="UniProtKB">
        <authorList>
            <consortium name="EnsemblMetazoa"/>
        </authorList>
    </citation>
    <scope>IDENTIFICATION</scope>
    <source>
        <strain evidence="10">05x7-T-G4-1.051#20</strain>
    </source>
</reference>